<reference evidence="2" key="1">
    <citation type="journal article" date="2020" name="Stud. Mycol.">
        <title>101 Dothideomycetes genomes: a test case for predicting lifestyles and emergence of pathogens.</title>
        <authorList>
            <person name="Haridas S."/>
            <person name="Albert R."/>
            <person name="Binder M."/>
            <person name="Bloem J."/>
            <person name="Labutti K."/>
            <person name="Salamov A."/>
            <person name="Andreopoulos B."/>
            <person name="Baker S."/>
            <person name="Barry K."/>
            <person name="Bills G."/>
            <person name="Bluhm B."/>
            <person name="Cannon C."/>
            <person name="Castanera R."/>
            <person name="Culley D."/>
            <person name="Daum C."/>
            <person name="Ezra D."/>
            <person name="Gonzalez J."/>
            <person name="Henrissat B."/>
            <person name="Kuo A."/>
            <person name="Liang C."/>
            <person name="Lipzen A."/>
            <person name="Lutzoni F."/>
            <person name="Magnuson J."/>
            <person name="Mondo S."/>
            <person name="Nolan M."/>
            <person name="Ohm R."/>
            <person name="Pangilinan J."/>
            <person name="Park H.-J."/>
            <person name="Ramirez L."/>
            <person name="Alfaro M."/>
            <person name="Sun H."/>
            <person name="Tritt A."/>
            <person name="Yoshinaga Y."/>
            <person name="Zwiers L.-H."/>
            <person name="Turgeon B."/>
            <person name="Goodwin S."/>
            <person name="Spatafora J."/>
            <person name="Crous P."/>
            <person name="Grigoriev I."/>
        </authorList>
    </citation>
    <scope>NUCLEOTIDE SEQUENCE</scope>
    <source>
        <strain evidence="2">CBS 119687</strain>
    </source>
</reference>
<organism evidence="2 3">
    <name type="scientific">Dothidotthia symphoricarpi CBS 119687</name>
    <dbReference type="NCBI Taxonomy" id="1392245"/>
    <lineage>
        <taxon>Eukaryota</taxon>
        <taxon>Fungi</taxon>
        <taxon>Dikarya</taxon>
        <taxon>Ascomycota</taxon>
        <taxon>Pezizomycotina</taxon>
        <taxon>Dothideomycetes</taxon>
        <taxon>Pleosporomycetidae</taxon>
        <taxon>Pleosporales</taxon>
        <taxon>Dothidotthiaceae</taxon>
        <taxon>Dothidotthia</taxon>
    </lineage>
</organism>
<keyword evidence="3" id="KW-1185">Reference proteome</keyword>
<feature type="compositionally biased region" description="Basic and acidic residues" evidence="1">
    <location>
        <begin position="211"/>
        <end position="231"/>
    </location>
</feature>
<evidence type="ECO:0000256" key="1">
    <source>
        <dbReference type="SAM" id="MobiDB-lite"/>
    </source>
</evidence>
<feature type="region of interest" description="Disordered" evidence="1">
    <location>
        <begin position="187"/>
        <end position="234"/>
    </location>
</feature>
<gene>
    <name evidence="2" type="ORF">P153DRAFT_435347</name>
</gene>
<dbReference type="EMBL" id="ML977520">
    <property type="protein sequence ID" value="KAF2124140.1"/>
    <property type="molecule type" value="Genomic_DNA"/>
</dbReference>
<dbReference type="Proteomes" id="UP000799771">
    <property type="component" value="Unassembled WGS sequence"/>
</dbReference>
<accession>A0A6A5ZX34</accession>
<protein>
    <submittedName>
        <fullName evidence="2">Uncharacterized protein</fullName>
    </submittedName>
</protein>
<dbReference type="GeneID" id="54413572"/>
<evidence type="ECO:0000313" key="2">
    <source>
        <dbReference type="EMBL" id="KAF2124140.1"/>
    </source>
</evidence>
<sequence>MGDQSQEEQEFYQKVVAAKFDFEMPEKIARARAKLEKLRQRRKELDEHPSLIWLRSKLDNSDLVPLVKRAIVSLIQSNQRSLDAVRAEKEHEVDAVRAAKQQEVDAVQAKLDELGEPTSPFPSLLDELTELRLDALRHASLKLRGQWKWWIALKYRHVEVRYEGKDGKGDVRGKCAGLFDQKEIFSSDNAKPKQMQEDNKGLHSENVSLKQEVERLSSDSAKPKQMQEKKSKGLQKWRLPEFHCGAVDGRLGQYLV</sequence>
<evidence type="ECO:0000313" key="3">
    <source>
        <dbReference type="Proteomes" id="UP000799771"/>
    </source>
</evidence>
<name>A0A6A5ZX34_9PLEO</name>
<dbReference type="RefSeq" id="XP_033518533.1">
    <property type="nucleotide sequence ID" value="XM_033673140.1"/>
</dbReference>
<proteinExistence type="predicted"/>
<feature type="compositionally biased region" description="Basic and acidic residues" evidence="1">
    <location>
        <begin position="187"/>
        <end position="203"/>
    </location>
</feature>
<dbReference type="AlphaFoldDB" id="A0A6A5ZX34"/>